<organism evidence="2 3">
    <name type="scientific">Sphaerotilus mobilis</name>
    <dbReference type="NCBI Taxonomy" id="47994"/>
    <lineage>
        <taxon>Bacteria</taxon>
        <taxon>Pseudomonadati</taxon>
        <taxon>Pseudomonadota</taxon>
        <taxon>Betaproteobacteria</taxon>
        <taxon>Burkholderiales</taxon>
        <taxon>Sphaerotilaceae</taxon>
        <taxon>Sphaerotilus</taxon>
    </lineage>
</organism>
<feature type="transmembrane region" description="Helical" evidence="1">
    <location>
        <begin position="79"/>
        <end position="100"/>
    </location>
</feature>
<keyword evidence="1" id="KW-1133">Transmembrane helix</keyword>
<keyword evidence="1" id="KW-0812">Transmembrane</keyword>
<feature type="transmembrane region" description="Helical" evidence="1">
    <location>
        <begin position="12"/>
        <end position="33"/>
    </location>
</feature>
<keyword evidence="3" id="KW-1185">Reference proteome</keyword>
<dbReference type="EMBL" id="SGWV01000015">
    <property type="protein sequence ID" value="RZS46635.1"/>
    <property type="molecule type" value="Genomic_DNA"/>
</dbReference>
<proteinExistence type="predicted"/>
<protein>
    <submittedName>
        <fullName evidence="2">Uncharacterized protein</fullName>
    </submittedName>
</protein>
<dbReference type="AlphaFoldDB" id="A0A4Q7L973"/>
<sequence length="104" mass="10560">MKPSPPLSLPAQAAVAALVLLGLLGGSLIVAYAGFETSPRRGGHSVFVPAPEAYVLAVLMYAMSLIGGVALLRARQWGVGACLVGVAVQVVGALALVAWLRPTP</sequence>
<dbReference type="RefSeq" id="WP_130483869.1">
    <property type="nucleotide sequence ID" value="NZ_SGWV01000015.1"/>
</dbReference>
<comment type="caution">
    <text evidence="2">The sequence shown here is derived from an EMBL/GenBank/DDBJ whole genome shotgun (WGS) entry which is preliminary data.</text>
</comment>
<gene>
    <name evidence="2" type="ORF">EV685_4052</name>
</gene>
<name>A0A4Q7L973_9BURK</name>
<feature type="transmembrane region" description="Helical" evidence="1">
    <location>
        <begin position="53"/>
        <end position="72"/>
    </location>
</feature>
<dbReference type="Proteomes" id="UP000293433">
    <property type="component" value="Unassembled WGS sequence"/>
</dbReference>
<evidence type="ECO:0000256" key="1">
    <source>
        <dbReference type="SAM" id="Phobius"/>
    </source>
</evidence>
<reference evidence="2 3" key="1">
    <citation type="submission" date="2019-02" db="EMBL/GenBank/DDBJ databases">
        <title>Genomic Encyclopedia of Type Strains, Phase IV (KMG-IV): sequencing the most valuable type-strain genomes for metagenomic binning, comparative biology and taxonomic classification.</title>
        <authorList>
            <person name="Goeker M."/>
        </authorList>
    </citation>
    <scope>NUCLEOTIDE SEQUENCE [LARGE SCALE GENOMIC DNA]</scope>
    <source>
        <strain evidence="2 3">DSM 10617</strain>
    </source>
</reference>
<evidence type="ECO:0000313" key="3">
    <source>
        <dbReference type="Proteomes" id="UP000293433"/>
    </source>
</evidence>
<evidence type="ECO:0000313" key="2">
    <source>
        <dbReference type="EMBL" id="RZS46635.1"/>
    </source>
</evidence>
<dbReference type="OrthoDB" id="10005686at2"/>
<keyword evidence="1" id="KW-0472">Membrane</keyword>
<accession>A0A4Q7L973</accession>